<sequence length="155" mass="16451">MSSTSAVGPASRGQARGRRSHQVILVREQDAQHSGSGCCGRLGERHTALGAAADFSQSRARMEQIGEIYRALAQAAPDLELVIADPRNLIWLYPAVWRAARANGSTAFSACRAMARAGAPVAVVVDGKTLYSGRLPSAQVVVDRVLAWTARPLNA</sequence>
<keyword evidence="3" id="KW-1185">Reference proteome</keyword>
<protein>
    <submittedName>
        <fullName evidence="2">Uncharacterized protein</fullName>
    </submittedName>
</protein>
<dbReference type="EMBL" id="AFNV02000004">
    <property type="protein sequence ID" value="ERJ20215.1"/>
    <property type="molecule type" value="Genomic_DNA"/>
</dbReference>
<dbReference type="AlphaFoldDB" id="U2ER32"/>
<reference evidence="2 3" key="1">
    <citation type="journal article" date="2011" name="J. Bacteriol.">
        <title>Genome sequence of Salinisphaera shabanensis, a gammaproteobacterium from the harsh, variable environment of the brine-seawater interface of the Shaban Deep in the Red Sea.</title>
        <authorList>
            <person name="Antunes A."/>
            <person name="Alam I."/>
            <person name="Bajic V.B."/>
            <person name="Stingl U."/>
        </authorList>
    </citation>
    <scope>NUCLEOTIDE SEQUENCE [LARGE SCALE GENOMIC DNA]</scope>
    <source>
        <strain evidence="2 3">E1L3A</strain>
    </source>
</reference>
<evidence type="ECO:0000256" key="1">
    <source>
        <dbReference type="SAM" id="MobiDB-lite"/>
    </source>
</evidence>
<dbReference type="eggNOG" id="ENOG5034BIU">
    <property type="taxonomic scope" value="Bacteria"/>
</dbReference>
<dbReference type="Proteomes" id="UP000006242">
    <property type="component" value="Unassembled WGS sequence"/>
</dbReference>
<dbReference type="STRING" id="1033802.SSPSH_000769"/>
<evidence type="ECO:0000313" key="3">
    <source>
        <dbReference type="Proteomes" id="UP000006242"/>
    </source>
</evidence>
<reference evidence="2 3" key="2">
    <citation type="journal article" date="2013" name="PLoS ONE">
        <title>INDIGO - INtegrated Data Warehouse of MIcrobial GenOmes with Examples from the Red Sea Extremophiles.</title>
        <authorList>
            <person name="Alam I."/>
            <person name="Antunes A."/>
            <person name="Kamau A.A."/>
            <person name="Ba Alawi W."/>
            <person name="Kalkatawi M."/>
            <person name="Stingl U."/>
            <person name="Bajic V.B."/>
        </authorList>
    </citation>
    <scope>NUCLEOTIDE SEQUENCE [LARGE SCALE GENOMIC DNA]</scope>
    <source>
        <strain evidence="2 3">E1L3A</strain>
    </source>
</reference>
<proteinExistence type="predicted"/>
<dbReference type="OrthoDB" id="7063430at2"/>
<gene>
    <name evidence="2" type="ORF">SSPSH_000769</name>
</gene>
<comment type="caution">
    <text evidence="2">The sequence shown here is derived from an EMBL/GenBank/DDBJ whole genome shotgun (WGS) entry which is preliminary data.</text>
</comment>
<feature type="region of interest" description="Disordered" evidence="1">
    <location>
        <begin position="1"/>
        <end position="20"/>
    </location>
</feature>
<accession>U2ER32</accession>
<dbReference type="RefSeq" id="WP_021031375.1">
    <property type="nucleotide sequence ID" value="NZ_AFNV02000004.1"/>
</dbReference>
<name>U2ER32_9GAMM</name>
<evidence type="ECO:0000313" key="2">
    <source>
        <dbReference type="EMBL" id="ERJ20215.1"/>
    </source>
</evidence>
<organism evidence="2 3">
    <name type="scientific">Salinisphaera shabanensis E1L3A</name>
    <dbReference type="NCBI Taxonomy" id="1033802"/>
    <lineage>
        <taxon>Bacteria</taxon>
        <taxon>Pseudomonadati</taxon>
        <taxon>Pseudomonadota</taxon>
        <taxon>Gammaproteobacteria</taxon>
        <taxon>Salinisphaerales</taxon>
        <taxon>Salinisphaeraceae</taxon>
        <taxon>Salinisphaera</taxon>
    </lineage>
</organism>